<evidence type="ECO:0000256" key="4">
    <source>
        <dbReference type="ARBA" id="ARBA00023136"/>
    </source>
</evidence>
<comment type="caution">
    <text evidence="7">The sequence shown here is derived from an EMBL/GenBank/DDBJ whole genome shotgun (WGS) entry which is preliminary data.</text>
</comment>
<evidence type="ECO:0000313" key="8">
    <source>
        <dbReference type="Proteomes" id="UP000272474"/>
    </source>
</evidence>
<keyword evidence="4 5" id="KW-0472">Membrane</keyword>
<feature type="transmembrane region" description="Helical" evidence="5">
    <location>
        <begin position="76"/>
        <end position="99"/>
    </location>
</feature>
<sequence>MRADPGAQPERTRLAWRRTTLTFAVVVLLAARVLVVSDGVPARRAVWIALLALVWTFFLGVAHRRMEALTRDRPPGAAPASLFAAAAAVGLAAVLLALAA</sequence>
<evidence type="ECO:0000313" key="7">
    <source>
        <dbReference type="EMBL" id="RKN43834.1"/>
    </source>
</evidence>
<gene>
    <name evidence="7" type="ORF">D7294_08980</name>
</gene>
<keyword evidence="3 5" id="KW-1133">Transmembrane helix</keyword>
<dbReference type="GO" id="GO:0012505">
    <property type="term" value="C:endomembrane system"/>
    <property type="evidence" value="ECO:0007669"/>
    <property type="project" value="UniProtKB-SubCell"/>
</dbReference>
<dbReference type="Proteomes" id="UP000272474">
    <property type="component" value="Unassembled WGS sequence"/>
</dbReference>
<protein>
    <submittedName>
        <fullName evidence="7">DUF202 domain-containing protein</fullName>
    </submittedName>
</protein>
<evidence type="ECO:0000259" key="6">
    <source>
        <dbReference type="Pfam" id="PF02656"/>
    </source>
</evidence>
<organism evidence="7 8">
    <name type="scientific">Streptomyces hoynatensis</name>
    <dbReference type="NCBI Taxonomy" id="1141874"/>
    <lineage>
        <taxon>Bacteria</taxon>
        <taxon>Bacillati</taxon>
        <taxon>Actinomycetota</taxon>
        <taxon>Actinomycetes</taxon>
        <taxon>Kitasatosporales</taxon>
        <taxon>Streptomycetaceae</taxon>
        <taxon>Streptomyces</taxon>
    </lineage>
</organism>
<evidence type="ECO:0000256" key="3">
    <source>
        <dbReference type="ARBA" id="ARBA00022989"/>
    </source>
</evidence>
<comment type="subcellular location">
    <subcellularLocation>
        <location evidence="1">Endomembrane system</location>
        <topology evidence="1">Multi-pass membrane protein</topology>
    </subcellularLocation>
</comment>
<keyword evidence="2 5" id="KW-0812">Transmembrane</keyword>
<evidence type="ECO:0000256" key="5">
    <source>
        <dbReference type="SAM" id="Phobius"/>
    </source>
</evidence>
<evidence type="ECO:0000256" key="1">
    <source>
        <dbReference type="ARBA" id="ARBA00004127"/>
    </source>
</evidence>
<feature type="transmembrane region" description="Helical" evidence="5">
    <location>
        <begin position="46"/>
        <end position="64"/>
    </location>
</feature>
<feature type="transmembrane region" description="Helical" evidence="5">
    <location>
        <begin position="21"/>
        <end position="40"/>
    </location>
</feature>
<proteinExistence type="predicted"/>
<reference evidence="7 8" key="1">
    <citation type="journal article" date="2014" name="Int. J. Syst. Evol. Microbiol.">
        <title>Streptomyces hoynatensis sp. nov., isolated from deep marine sediment.</title>
        <authorList>
            <person name="Veyisoglu A."/>
            <person name="Sahin N."/>
        </authorList>
    </citation>
    <scope>NUCLEOTIDE SEQUENCE [LARGE SCALE GENOMIC DNA]</scope>
    <source>
        <strain evidence="7 8">KCTC 29097</strain>
    </source>
</reference>
<accession>A0A3A9Z7I5</accession>
<evidence type="ECO:0000256" key="2">
    <source>
        <dbReference type="ARBA" id="ARBA00022692"/>
    </source>
</evidence>
<dbReference type="Pfam" id="PF02656">
    <property type="entry name" value="DUF202"/>
    <property type="match status" value="1"/>
</dbReference>
<name>A0A3A9Z7I5_9ACTN</name>
<feature type="domain" description="DUF202" evidence="6">
    <location>
        <begin position="4"/>
        <end position="67"/>
    </location>
</feature>
<keyword evidence="8" id="KW-1185">Reference proteome</keyword>
<dbReference type="RefSeq" id="WP_120677415.1">
    <property type="nucleotide sequence ID" value="NZ_RBAL01000004.1"/>
</dbReference>
<dbReference type="EMBL" id="RBAL01000004">
    <property type="protein sequence ID" value="RKN43834.1"/>
    <property type="molecule type" value="Genomic_DNA"/>
</dbReference>
<dbReference type="InterPro" id="IPR003807">
    <property type="entry name" value="DUF202"/>
</dbReference>
<dbReference type="AlphaFoldDB" id="A0A3A9Z7I5"/>